<dbReference type="AlphaFoldDB" id="A0A382XN87"/>
<comment type="similarity">
    <text evidence="1">Belongs to the RecO family.</text>
</comment>
<dbReference type="InterPro" id="IPR042242">
    <property type="entry name" value="RecO_C"/>
</dbReference>
<accession>A0A382XN87</accession>
<dbReference type="InterPro" id="IPR012340">
    <property type="entry name" value="NA-bd_OB-fold"/>
</dbReference>
<protein>
    <recommendedName>
        <fullName evidence="2">DNA repair protein RecO</fullName>
    </recommendedName>
    <alternativeName>
        <fullName evidence="4">Recombination protein O</fullName>
    </alternativeName>
</protein>
<dbReference type="GO" id="GO:0006302">
    <property type="term" value="P:double-strand break repair"/>
    <property type="evidence" value="ECO:0007669"/>
    <property type="project" value="TreeGrafter"/>
</dbReference>
<dbReference type="HAMAP" id="MF_00201">
    <property type="entry name" value="RecO"/>
    <property type="match status" value="1"/>
</dbReference>
<dbReference type="EMBL" id="UINC01168998">
    <property type="protein sequence ID" value="SVD72324.1"/>
    <property type="molecule type" value="Genomic_DNA"/>
</dbReference>
<evidence type="ECO:0000256" key="4">
    <source>
        <dbReference type="ARBA" id="ARBA00033409"/>
    </source>
</evidence>
<gene>
    <name evidence="5" type="ORF">METZ01_LOCUS425178</name>
</gene>
<organism evidence="5">
    <name type="scientific">marine metagenome</name>
    <dbReference type="NCBI Taxonomy" id="408172"/>
    <lineage>
        <taxon>unclassified sequences</taxon>
        <taxon>metagenomes</taxon>
        <taxon>ecological metagenomes</taxon>
    </lineage>
</organism>
<feature type="non-terminal residue" evidence="5">
    <location>
        <position position="1"/>
    </location>
</feature>
<dbReference type="Gene3D" id="1.20.1440.120">
    <property type="entry name" value="Recombination protein O, C-terminal domain"/>
    <property type="match status" value="1"/>
</dbReference>
<reference evidence="5" key="1">
    <citation type="submission" date="2018-05" db="EMBL/GenBank/DDBJ databases">
        <authorList>
            <person name="Lanie J.A."/>
            <person name="Ng W.-L."/>
            <person name="Kazmierczak K.M."/>
            <person name="Andrzejewski T.M."/>
            <person name="Davidsen T.M."/>
            <person name="Wayne K.J."/>
            <person name="Tettelin H."/>
            <person name="Glass J.I."/>
            <person name="Rusch D."/>
            <person name="Podicherti R."/>
            <person name="Tsui H.-C.T."/>
            <person name="Winkler M.E."/>
        </authorList>
    </citation>
    <scope>NUCLEOTIDE SEQUENCE</scope>
</reference>
<dbReference type="GO" id="GO:0006310">
    <property type="term" value="P:DNA recombination"/>
    <property type="evidence" value="ECO:0007669"/>
    <property type="project" value="UniProtKB-KW"/>
</dbReference>
<sequence>DYGTIHVVGRGLRRAKSRLTGHLEPLSHVAIQLIRGKGIDIVTGADTLHGHTALRNNLERMARGLVCVEMVEAFAPEEHPNPELYKLLLDALGLLADGEGDRLIWYFAFHVLRTTGYMPELQQCVACSDVVQPDEHFFSPGLGGVICFDCNRDGEPAILHERAGAPLLSLSTNALKVMRYFRDNRYETVRSLNVDGELAVELRRVLGGYIHYLLEREVRSSTFLSGLSRLSPAQG</sequence>
<dbReference type="Pfam" id="PF02565">
    <property type="entry name" value="RecO_C"/>
    <property type="match status" value="1"/>
</dbReference>
<evidence type="ECO:0000256" key="2">
    <source>
        <dbReference type="ARBA" id="ARBA00021310"/>
    </source>
</evidence>
<dbReference type="Gene3D" id="2.40.50.140">
    <property type="entry name" value="Nucleic acid-binding proteins"/>
    <property type="match status" value="1"/>
</dbReference>
<dbReference type="InterPro" id="IPR037278">
    <property type="entry name" value="ARFGAP/RecO"/>
</dbReference>
<evidence type="ECO:0000256" key="3">
    <source>
        <dbReference type="ARBA" id="ARBA00023172"/>
    </source>
</evidence>
<dbReference type="GO" id="GO:0043590">
    <property type="term" value="C:bacterial nucleoid"/>
    <property type="evidence" value="ECO:0007669"/>
    <property type="project" value="TreeGrafter"/>
</dbReference>
<evidence type="ECO:0000256" key="1">
    <source>
        <dbReference type="ARBA" id="ARBA00007452"/>
    </source>
</evidence>
<dbReference type="PANTHER" id="PTHR33991">
    <property type="entry name" value="DNA REPAIR PROTEIN RECO"/>
    <property type="match status" value="1"/>
</dbReference>
<proteinExistence type="inferred from homology"/>
<dbReference type="InterPro" id="IPR003717">
    <property type="entry name" value="RecO"/>
</dbReference>
<evidence type="ECO:0000313" key="5">
    <source>
        <dbReference type="EMBL" id="SVD72324.1"/>
    </source>
</evidence>
<dbReference type="PANTHER" id="PTHR33991:SF1">
    <property type="entry name" value="DNA REPAIR PROTEIN RECO"/>
    <property type="match status" value="1"/>
</dbReference>
<name>A0A382XN87_9ZZZZ</name>
<dbReference type="NCBIfam" id="TIGR00613">
    <property type="entry name" value="reco"/>
    <property type="match status" value="1"/>
</dbReference>
<keyword evidence="3" id="KW-0233">DNA recombination</keyword>
<dbReference type="SUPFAM" id="SSF57863">
    <property type="entry name" value="ArfGap/RecO-like zinc finger"/>
    <property type="match status" value="1"/>
</dbReference>